<dbReference type="Gene3D" id="1.20.120.1630">
    <property type="match status" value="1"/>
</dbReference>
<dbReference type="PANTHER" id="PTHR32251">
    <property type="entry name" value="3-OXO-5-ALPHA-STEROID 4-DEHYDROGENASE"/>
    <property type="match status" value="1"/>
</dbReference>
<dbReference type="PANTHER" id="PTHR32251:SF15">
    <property type="entry name" value="3-OXO-5-ALPHA-STEROID 4-DEHYDROGENASE (DUF1295)"/>
    <property type="match status" value="1"/>
</dbReference>
<feature type="transmembrane region" description="Helical" evidence="1">
    <location>
        <begin position="309"/>
        <end position="328"/>
    </location>
</feature>
<organism evidence="2 3">
    <name type="scientific">Prymnesium parvum</name>
    <name type="common">Toxic golden alga</name>
    <dbReference type="NCBI Taxonomy" id="97485"/>
    <lineage>
        <taxon>Eukaryota</taxon>
        <taxon>Haptista</taxon>
        <taxon>Haptophyta</taxon>
        <taxon>Prymnesiophyceae</taxon>
        <taxon>Prymnesiales</taxon>
        <taxon>Prymnesiaceae</taxon>
        <taxon>Prymnesium</taxon>
    </lineage>
</organism>
<dbReference type="Proteomes" id="UP001515480">
    <property type="component" value="Unassembled WGS sequence"/>
</dbReference>
<feature type="transmembrane region" description="Helical" evidence="1">
    <location>
        <begin position="205"/>
        <end position="224"/>
    </location>
</feature>
<dbReference type="Pfam" id="PF06966">
    <property type="entry name" value="DUF1295"/>
    <property type="match status" value="1"/>
</dbReference>
<keyword evidence="1" id="KW-0472">Membrane</keyword>
<feature type="transmembrane region" description="Helical" evidence="1">
    <location>
        <begin position="152"/>
        <end position="170"/>
    </location>
</feature>
<feature type="transmembrane region" description="Helical" evidence="1">
    <location>
        <begin position="236"/>
        <end position="255"/>
    </location>
</feature>
<keyword evidence="3" id="KW-1185">Reference proteome</keyword>
<dbReference type="InterPro" id="IPR010721">
    <property type="entry name" value="UstE-like"/>
</dbReference>
<evidence type="ECO:0000313" key="3">
    <source>
        <dbReference type="Proteomes" id="UP001515480"/>
    </source>
</evidence>
<dbReference type="AlphaFoldDB" id="A0AB34ILL6"/>
<dbReference type="EMBL" id="JBGBPQ010000022">
    <property type="protein sequence ID" value="KAL1503010.1"/>
    <property type="molecule type" value="Genomic_DNA"/>
</dbReference>
<gene>
    <name evidence="2" type="ORF">AB1Y20_011079</name>
</gene>
<feature type="transmembrane region" description="Helical" evidence="1">
    <location>
        <begin position="127"/>
        <end position="145"/>
    </location>
</feature>
<evidence type="ECO:0008006" key="4">
    <source>
        <dbReference type="Google" id="ProtNLM"/>
    </source>
</evidence>
<name>A0AB34ILL6_PRYPA</name>
<proteinExistence type="predicted"/>
<accession>A0AB34ILL6</accession>
<keyword evidence="1" id="KW-1133">Transmembrane helix</keyword>
<dbReference type="GO" id="GO:0016020">
    <property type="term" value="C:membrane"/>
    <property type="evidence" value="ECO:0007669"/>
    <property type="project" value="TreeGrafter"/>
</dbReference>
<reference evidence="2 3" key="1">
    <citation type="journal article" date="2024" name="Science">
        <title>Giant polyketide synthase enzymes in the biosynthesis of giant marine polyether toxins.</title>
        <authorList>
            <person name="Fallon T.R."/>
            <person name="Shende V.V."/>
            <person name="Wierzbicki I.H."/>
            <person name="Pendleton A.L."/>
            <person name="Watervoot N.F."/>
            <person name="Auber R.P."/>
            <person name="Gonzalez D.J."/>
            <person name="Wisecaver J.H."/>
            <person name="Moore B.S."/>
        </authorList>
    </citation>
    <scope>NUCLEOTIDE SEQUENCE [LARGE SCALE GENOMIC DNA]</scope>
    <source>
        <strain evidence="2 3">12B1</strain>
    </source>
</reference>
<sequence length="367" mass="37458">MALVLLSATSAMLTYPQGGVPPLTAPRLPAAAPLRAAPTLTASPLHDKAQKLEKAVGSLAAHHNSLRRAAPAEAVGTSKTLLAASAALTGWALATSAPPRALAVGFCTASLSAASLGFLSLHAAVTYGYGLALVGHAAAMCRHAAAGRAPTLLLATVLLYGVKVCVLQLARDLRPAYARRVLPSFAGLVPATKCPFTKSVAKLPIILSVAVLLAAYAMPLWVVCHASAGTSGVRAAVSLAGCALALTGLAVQTVADVQKFAAKDRLGADAPILGTGLWAYSRHPNYAADIVFHLGTAATAVACSGNLGAAWISMLGPAGLIAVILVSTKSLERRQLMQYKSNPDFVEYHSRTPRLFPGAPSPSDAAA</sequence>
<evidence type="ECO:0000256" key="1">
    <source>
        <dbReference type="SAM" id="Phobius"/>
    </source>
</evidence>
<keyword evidence="1" id="KW-0812">Transmembrane</keyword>
<comment type="caution">
    <text evidence="2">The sequence shown here is derived from an EMBL/GenBank/DDBJ whole genome shotgun (WGS) entry which is preliminary data.</text>
</comment>
<evidence type="ECO:0000313" key="2">
    <source>
        <dbReference type="EMBL" id="KAL1503010.1"/>
    </source>
</evidence>
<protein>
    <recommendedName>
        <fullName evidence="4">Steroid 5-alpha reductase C-terminal domain-containing protein</fullName>
    </recommendedName>
</protein>